<feature type="compositionally biased region" description="Basic and acidic residues" evidence="1">
    <location>
        <begin position="568"/>
        <end position="582"/>
    </location>
</feature>
<dbReference type="InterPro" id="IPR037791">
    <property type="entry name" value="C2_fungal_Inn1"/>
</dbReference>
<evidence type="ECO:0000256" key="1">
    <source>
        <dbReference type="SAM" id="MobiDB-lite"/>
    </source>
</evidence>
<feature type="domain" description="C2" evidence="2">
    <location>
        <begin position="10"/>
        <end position="131"/>
    </location>
</feature>
<dbReference type="InParanoid" id="A0A1J7I7U7"/>
<dbReference type="CDD" id="cd08681">
    <property type="entry name" value="C2_fungal_Inn1p-like"/>
    <property type="match status" value="1"/>
</dbReference>
<dbReference type="InterPro" id="IPR052981">
    <property type="entry name" value="Ingression_C2_domain"/>
</dbReference>
<dbReference type="PANTHER" id="PTHR47052">
    <property type="entry name" value="CONSERVED SERINE PROLINE-RICH PROTEIN (AFU_ORTHOLOGUE AFUA_2G01790)"/>
    <property type="match status" value="1"/>
</dbReference>
<dbReference type="Gene3D" id="2.60.40.150">
    <property type="entry name" value="C2 domain"/>
    <property type="match status" value="1"/>
</dbReference>
<dbReference type="SMART" id="SM00239">
    <property type="entry name" value="C2"/>
    <property type="match status" value="1"/>
</dbReference>
<feature type="region of interest" description="Disordered" evidence="1">
    <location>
        <begin position="816"/>
        <end position="893"/>
    </location>
</feature>
<reference evidence="3 4" key="1">
    <citation type="submission" date="2016-10" db="EMBL/GenBank/DDBJ databases">
        <title>Draft genome sequence of Coniochaeta ligniaria NRRL30616, a lignocellulolytic fungus for bioabatement of inhibitors in plant biomass hydrolysates.</title>
        <authorList>
            <consortium name="DOE Joint Genome Institute"/>
            <person name="Jimenez D.J."/>
            <person name="Hector R.E."/>
            <person name="Riley R."/>
            <person name="Sun H."/>
            <person name="Grigoriev I.V."/>
            <person name="Van Elsas J.D."/>
            <person name="Nichols N.N."/>
        </authorList>
    </citation>
    <scope>NUCLEOTIDE SEQUENCE [LARGE SCALE GENOMIC DNA]</scope>
    <source>
        <strain evidence="3 4">NRRL 30616</strain>
    </source>
</reference>
<evidence type="ECO:0000313" key="4">
    <source>
        <dbReference type="Proteomes" id="UP000182658"/>
    </source>
</evidence>
<feature type="compositionally biased region" description="Low complexity" evidence="1">
    <location>
        <begin position="544"/>
        <end position="564"/>
    </location>
</feature>
<dbReference type="Proteomes" id="UP000182658">
    <property type="component" value="Unassembled WGS sequence"/>
</dbReference>
<feature type="region of interest" description="Disordered" evidence="1">
    <location>
        <begin position="155"/>
        <end position="765"/>
    </location>
</feature>
<dbReference type="AlphaFoldDB" id="A0A1J7I7U7"/>
<protein>
    <recommendedName>
        <fullName evidence="2">C2 domain-containing protein</fullName>
    </recommendedName>
</protein>
<keyword evidence="4" id="KW-1185">Reference proteome</keyword>
<dbReference type="EMBL" id="KV875106">
    <property type="protein sequence ID" value="OIW23493.1"/>
    <property type="molecule type" value="Genomic_DNA"/>
</dbReference>
<dbReference type="InterPro" id="IPR035892">
    <property type="entry name" value="C2_domain_sf"/>
</dbReference>
<dbReference type="OrthoDB" id="270970at2759"/>
<dbReference type="PANTHER" id="PTHR47052:SF3">
    <property type="entry name" value="INGRESSION PROTEIN 1"/>
    <property type="match status" value="1"/>
</dbReference>
<feature type="compositionally biased region" description="Basic and acidic residues" evidence="1">
    <location>
        <begin position="719"/>
        <end position="731"/>
    </location>
</feature>
<evidence type="ECO:0000259" key="2">
    <source>
        <dbReference type="PROSITE" id="PS50004"/>
    </source>
</evidence>
<dbReference type="STRING" id="1408157.A0A1J7I7U7"/>
<feature type="compositionally biased region" description="Basic and acidic residues" evidence="1">
    <location>
        <begin position="509"/>
        <end position="521"/>
    </location>
</feature>
<feature type="compositionally biased region" description="Polar residues" evidence="1">
    <location>
        <begin position="280"/>
        <end position="299"/>
    </location>
</feature>
<feature type="compositionally biased region" description="Basic and acidic residues" evidence="1">
    <location>
        <begin position="300"/>
        <end position="318"/>
    </location>
</feature>
<feature type="compositionally biased region" description="Polar residues" evidence="1">
    <location>
        <begin position="496"/>
        <end position="508"/>
    </location>
</feature>
<dbReference type="Pfam" id="PF00168">
    <property type="entry name" value="C2"/>
    <property type="match status" value="1"/>
</dbReference>
<organism evidence="3 4">
    <name type="scientific">Coniochaeta ligniaria NRRL 30616</name>
    <dbReference type="NCBI Taxonomy" id="1408157"/>
    <lineage>
        <taxon>Eukaryota</taxon>
        <taxon>Fungi</taxon>
        <taxon>Dikarya</taxon>
        <taxon>Ascomycota</taxon>
        <taxon>Pezizomycotina</taxon>
        <taxon>Sordariomycetes</taxon>
        <taxon>Sordariomycetidae</taxon>
        <taxon>Coniochaetales</taxon>
        <taxon>Coniochaetaceae</taxon>
        <taxon>Coniochaeta</taxon>
    </lineage>
</organism>
<gene>
    <name evidence="3" type="ORF">CONLIGDRAFT_131929</name>
</gene>
<feature type="compositionally biased region" description="Polar residues" evidence="1">
    <location>
        <begin position="477"/>
        <end position="488"/>
    </location>
</feature>
<evidence type="ECO:0000313" key="3">
    <source>
        <dbReference type="EMBL" id="OIW23493.1"/>
    </source>
</evidence>
<dbReference type="SUPFAM" id="SSF49562">
    <property type="entry name" value="C2 domain (Calcium/lipid-binding domain, CaLB)"/>
    <property type="match status" value="1"/>
</dbReference>
<feature type="compositionally biased region" description="Polar residues" evidence="1">
    <location>
        <begin position="392"/>
        <end position="404"/>
    </location>
</feature>
<name>A0A1J7I7U7_9PEZI</name>
<dbReference type="InterPro" id="IPR000008">
    <property type="entry name" value="C2_dom"/>
</dbReference>
<feature type="compositionally biased region" description="Low complexity" evidence="1">
    <location>
        <begin position="744"/>
        <end position="761"/>
    </location>
</feature>
<dbReference type="PROSITE" id="PS50004">
    <property type="entry name" value="C2"/>
    <property type="match status" value="1"/>
</dbReference>
<proteinExistence type="predicted"/>
<feature type="compositionally biased region" description="Pro residues" evidence="1">
    <location>
        <begin position="197"/>
        <end position="219"/>
    </location>
</feature>
<feature type="compositionally biased region" description="Polar residues" evidence="1">
    <location>
        <begin position="603"/>
        <end position="639"/>
    </location>
</feature>
<sequence length="962" mass="105043">MAAKLKSHALPAQHTAGIFSDMAVDGPLIGTLVLVVDRAKNLPNRKTIGKQDPYCAARLGKEAKKTNTDIRGGQTPRWDQELRFNVHDSPDYYQLKVSVFNDDKKTELIGESWIDLRDTIVSGGGQTDIWHQLTCRGKYAGEIRIEITFYDSRPKPEKPVIKAKPPVSSDADGARPRPAGPKRRPLPSDPLTGKAPPSQPLPEPVLQTPPRPQPNPPMSYIPNQSPLQHVEYNTPPAGPARYQQQDQHSPAPPAASGYGFPGQPLDQQYRTPDRNEVYSGHSSMNSPSSDPQYQLPPQDNDSRYQVDERGVSPEDDRPPPPPVHRSRHNSGAAHEQMLVRNSYDSLPSKGTPPTIRHEVLRNEAHRHSHSMSGTYPGRPTYKPLNSAPAVPNGQSYSPIESHQVSPPRHHSYDSAYDPQHRSMQPTVEDVPESPDHFSPSSFRRSASGAPEYESRYEQDYDQASSPAPLNLSGRGSAASNYYSPSPTQNDRHRRNSYNQQQAAPNMSSRDYHSHEDLRTEPTADFYNDRGQPLLSYHSELDGTSSSYGLPPVPSSLVPGVDPSLAMEVARRINEDRRDERRYTQPAIESSPLDRDRRMMASPSDYSTGSPSTAYGSSQHFRGRSSLNHSAPPEYNNQAQAPGYTPNPARNPSPNPQHTIKRKSISPAPPRSADESRRLSGIPFGPDSYNALNPALAASTSQDMPASGPDYNDNGMIISHDGREVDPSDHLPMDTWAPEPEPKKPTAAPSSRPSPGGPQSLPASGRRPLRIAGRAQTMVGSELGYISSDVSFDAPTPKTPGRNKLQKKAHRASAMPVMSGASGASPGHQPSSPLAPLPMHQDNFTPPRNLPRAQTFDYPNENHVPAYASSPLDGHGHHSRGGSAGGFRASMSGPPIPDKLPLTLPSSGSQAVMSGALPAPRQYDEWGGMRQGSSSGELSLMEEMQRIDIGTGRARRHGQGYGY</sequence>
<accession>A0A1J7I7U7</accession>
<feature type="compositionally biased region" description="Basic and acidic residues" evidence="1">
    <location>
        <begin position="355"/>
        <end position="365"/>
    </location>
</feature>